<protein>
    <submittedName>
        <fullName evidence="1">Uncharacterized protein</fullName>
    </submittedName>
</protein>
<comment type="caution">
    <text evidence="1">The sequence shown here is derived from an EMBL/GenBank/DDBJ whole genome shotgun (WGS) entry which is preliminary data.</text>
</comment>
<evidence type="ECO:0000313" key="2">
    <source>
        <dbReference type="Proteomes" id="UP001439008"/>
    </source>
</evidence>
<sequence length="264" mass="30703">MLDCDSVSDIEKIHFLQESFNVLGIPEYTSIIKRANIEEPKNINFIEELIKRHLSFNPFVAIIFFDKNSTEEKHFNEIELHFNRLKELKQNGIIQFEEALVFSPKGEKFDRNLKRLNSLFTKIDINPKILYPDSVDNKQVINMLKTTHSNYFGKALKSLEQKKLVDLNKQREFARENLFNKVISALMAEAIQNFKHSAKLWKDVYSDVFEYIFLMKDGEFVEIMEIAAFAILKVSELILAIETRFGETTDSGFVKSVLSSFGEI</sequence>
<reference evidence="1 2" key="1">
    <citation type="journal article" date="2024" name="BMC Biol.">
        <title>Comparative genomics of Ascetosporea gives new insight into the evolutionary basis for animal parasitism in Rhizaria.</title>
        <authorList>
            <person name="Hiltunen Thoren M."/>
            <person name="Onut-Brannstrom I."/>
            <person name="Alfjorden A."/>
            <person name="Peckova H."/>
            <person name="Swords F."/>
            <person name="Hooper C."/>
            <person name="Holzer A.S."/>
            <person name="Bass D."/>
            <person name="Burki F."/>
        </authorList>
    </citation>
    <scope>NUCLEOTIDE SEQUENCE [LARGE SCALE GENOMIC DNA]</scope>
    <source>
        <strain evidence="1">20-A016</strain>
    </source>
</reference>
<dbReference type="Proteomes" id="UP001439008">
    <property type="component" value="Unassembled WGS sequence"/>
</dbReference>
<accession>A0ABV2AGX9</accession>
<evidence type="ECO:0000313" key="1">
    <source>
        <dbReference type="EMBL" id="MES1918913.1"/>
    </source>
</evidence>
<organism evidence="1 2">
    <name type="scientific">Bonamia ostreae</name>
    <dbReference type="NCBI Taxonomy" id="126728"/>
    <lineage>
        <taxon>Eukaryota</taxon>
        <taxon>Sar</taxon>
        <taxon>Rhizaria</taxon>
        <taxon>Endomyxa</taxon>
        <taxon>Ascetosporea</taxon>
        <taxon>Haplosporida</taxon>
        <taxon>Bonamia</taxon>
    </lineage>
</organism>
<dbReference type="EMBL" id="JBDODL010000153">
    <property type="protein sequence ID" value="MES1918913.1"/>
    <property type="molecule type" value="Genomic_DNA"/>
</dbReference>
<keyword evidence="2" id="KW-1185">Reference proteome</keyword>
<gene>
    <name evidence="1" type="ORF">MHBO_000803</name>
</gene>
<name>A0ABV2AGX9_9EUKA</name>
<proteinExistence type="predicted"/>